<comment type="caution">
    <text evidence="9">Lacks conserved residue(s) required for the propagation of feature annotation.</text>
</comment>
<dbReference type="EMBL" id="KK107250">
    <property type="protein sequence ID" value="EZA54421.1"/>
    <property type="molecule type" value="Genomic_DNA"/>
</dbReference>
<comment type="similarity">
    <text evidence="9">Belongs to the insect chemoreceptor superfamily. Heteromeric odorant receptor channel (TC 1.A.69) family.</text>
</comment>
<evidence type="ECO:0000313" key="11">
    <source>
        <dbReference type="Proteomes" id="UP000053097"/>
    </source>
</evidence>
<feature type="transmembrane region" description="Helical" evidence="9">
    <location>
        <begin position="365"/>
        <end position="390"/>
    </location>
</feature>
<keyword evidence="4 9" id="KW-0552">Olfaction</keyword>
<evidence type="ECO:0000313" key="10">
    <source>
        <dbReference type="EMBL" id="EZA54421.1"/>
    </source>
</evidence>
<evidence type="ECO:0000256" key="9">
    <source>
        <dbReference type="RuleBase" id="RU351113"/>
    </source>
</evidence>
<feature type="transmembrane region" description="Helical" evidence="9">
    <location>
        <begin position="33"/>
        <end position="52"/>
    </location>
</feature>
<dbReference type="AlphaFoldDB" id="A0A026WFG5"/>
<keyword evidence="6 9" id="KW-0472">Membrane</keyword>
<dbReference type="GO" id="GO:0004984">
    <property type="term" value="F:olfactory receptor activity"/>
    <property type="evidence" value="ECO:0007669"/>
    <property type="project" value="InterPro"/>
</dbReference>
<evidence type="ECO:0000256" key="7">
    <source>
        <dbReference type="ARBA" id="ARBA00023170"/>
    </source>
</evidence>
<accession>A0A026WFG5</accession>
<name>A0A026WFG5_OOCBI</name>
<evidence type="ECO:0000256" key="4">
    <source>
        <dbReference type="ARBA" id="ARBA00022725"/>
    </source>
</evidence>
<protein>
    <recommendedName>
        <fullName evidence="9">Odorant receptor</fullName>
    </recommendedName>
</protein>
<evidence type="ECO:0000256" key="3">
    <source>
        <dbReference type="ARBA" id="ARBA00022692"/>
    </source>
</evidence>
<dbReference type="GO" id="GO:0007165">
    <property type="term" value="P:signal transduction"/>
    <property type="evidence" value="ECO:0007669"/>
    <property type="project" value="UniProtKB-KW"/>
</dbReference>
<evidence type="ECO:0000256" key="1">
    <source>
        <dbReference type="ARBA" id="ARBA00004141"/>
    </source>
</evidence>
<dbReference type="OrthoDB" id="7696577at2759"/>
<proteinExistence type="inferred from homology"/>
<gene>
    <name evidence="10" type="ORF">X777_05651</name>
</gene>
<feature type="transmembrane region" description="Helical" evidence="9">
    <location>
        <begin position="58"/>
        <end position="81"/>
    </location>
</feature>
<evidence type="ECO:0000256" key="8">
    <source>
        <dbReference type="ARBA" id="ARBA00023224"/>
    </source>
</evidence>
<dbReference type="PANTHER" id="PTHR21137">
    <property type="entry name" value="ODORANT RECEPTOR"/>
    <property type="match status" value="1"/>
</dbReference>
<dbReference type="GO" id="GO:0005549">
    <property type="term" value="F:odorant binding"/>
    <property type="evidence" value="ECO:0007669"/>
    <property type="project" value="InterPro"/>
</dbReference>
<keyword evidence="7 9" id="KW-0675">Receptor</keyword>
<evidence type="ECO:0000256" key="5">
    <source>
        <dbReference type="ARBA" id="ARBA00022989"/>
    </source>
</evidence>
<dbReference type="PANTHER" id="PTHR21137:SF43">
    <property type="entry name" value="ODORANT RECEPTOR 47A-RELATED"/>
    <property type="match status" value="1"/>
</dbReference>
<keyword evidence="2 9" id="KW-0716">Sensory transduction</keyword>
<feature type="transmembrane region" description="Helical" evidence="9">
    <location>
        <begin position="121"/>
        <end position="142"/>
    </location>
</feature>
<dbReference type="Proteomes" id="UP000053097">
    <property type="component" value="Unassembled WGS sequence"/>
</dbReference>
<keyword evidence="3 9" id="KW-0812">Transmembrane</keyword>
<dbReference type="GO" id="GO:0005886">
    <property type="term" value="C:plasma membrane"/>
    <property type="evidence" value="ECO:0007669"/>
    <property type="project" value="UniProtKB-SubCell"/>
</dbReference>
<dbReference type="InterPro" id="IPR004117">
    <property type="entry name" value="7tm6_olfct_rcpt"/>
</dbReference>
<keyword evidence="11" id="KW-1185">Reference proteome</keyword>
<feature type="transmembrane region" description="Helical" evidence="9">
    <location>
        <begin position="186"/>
        <end position="213"/>
    </location>
</feature>
<keyword evidence="8 9" id="KW-0807">Transducer</keyword>
<comment type="subcellular location">
    <subcellularLocation>
        <location evidence="9">Cell membrane</location>
        <topology evidence="9">Multi-pass membrane protein</topology>
    </subcellularLocation>
    <subcellularLocation>
        <location evidence="1">Membrane</location>
        <topology evidence="1">Multi-pass membrane protein</topology>
    </subcellularLocation>
</comment>
<reference evidence="10 11" key="1">
    <citation type="journal article" date="2014" name="Curr. Biol.">
        <title>The genome of the clonal raider ant Cerapachys biroi.</title>
        <authorList>
            <person name="Oxley P.R."/>
            <person name="Ji L."/>
            <person name="Fetter-Pruneda I."/>
            <person name="McKenzie S.K."/>
            <person name="Li C."/>
            <person name="Hu H."/>
            <person name="Zhang G."/>
            <person name="Kronauer D.J."/>
        </authorList>
    </citation>
    <scope>NUCLEOTIDE SEQUENCE [LARGE SCALE GENOMIC DNA]</scope>
</reference>
<dbReference type="OMA" id="HIVFRIN"/>
<organism evidence="10 11">
    <name type="scientific">Ooceraea biroi</name>
    <name type="common">Clonal raider ant</name>
    <name type="synonym">Cerapachys biroi</name>
    <dbReference type="NCBI Taxonomy" id="2015173"/>
    <lineage>
        <taxon>Eukaryota</taxon>
        <taxon>Metazoa</taxon>
        <taxon>Ecdysozoa</taxon>
        <taxon>Arthropoda</taxon>
        <taxon>Hexapoda</taxon>
        <taxon>Insecta</taxon>
        <taxon>Pterygota</taxon>
        <taxon>Neoptera</taxon>
        <taxon>Endopterygota</taxon>
        <taxon>Hymenoptera</taxon>
        <taxon>Apocrita</taxon>
        <taxon>Aculeata</taxon>
        <taxon>Formicoidea</taxon>
        <taxon>Formicidae</taxon>
        <taxon>Dorylinae</taxon>
        <taxon>Ooceraea</taxon>
    </lineage>
</organism>
<evidence type="ECO:0000256" key="6">
    <source>
        <dbReference type="ARBA" id="ARBA00023136"/>
    </source>
</evidence>
<feature type="transmembrane region" description="Helical" evidence="9">
    <location>
        <begin position="298"/>
        <end position="316"/>
    </location>
</feature>
<sequence length="394" mass="45668">MIRIVEHLRIQRILLLAIGLWPYNQSKLVKFQFLLFAIVSNTFIIFQLTSFITSECTVAFIVKHLSIVFFCLACITHHIVFRINMYNVEYLVERLQYVCNELKDENEIAIIKKYANSAEHIAIYVTSCMVFCLLTITLMPLFPRILSTFLLVNISRPLYNMQFITEYFVDKEKNFYLILLHTRTSFYIGVIALVGGGLLGCAFLKHICGLFSIASYRIQQSMRVKLHEKTDLRNEMEIQKKIIYAVDIHRTAIELSEFFISSFEGSYFCELVLLVTTVCFNFYEIFQTALIRDKVEEFLLHSGFAFGLLLYSFLANSCGEEITEHYNDMFSCAYNVRWYTAPIHIQKLILFLLQRSCKPYGLKLGGIFIASLKGFASLLTASVSYFTVIYSTQK</sequence>
<evidence type="ECO:0000256" key="2">
    <source>
        <dbReference type="ARBA" id="ARBA00022606"/>
    </source>
</evidence>
<dbReference type="Pfam" id="PF02949">
    <property type="entry name" value="7tm_6"/>
    <property type="match status" value="1"/>
</dbReference>
<keyword evidence="5 9" id="KW-1133">Transmembrane helix</keyword>